<protein>
    <recommendedName>
        <fullName evidence="4">Serine/threonine-protein phosphatase</fullName>
        <ecNumber evidence="4">3.1.3.16</ecNumber>
    </recommendedName>
</protein>
<dbReference type="Proteomes" id="UP000011083">
    <property type="component" value="Unassembled WGS sequence"/>
</dbReference>
<dbReference type="KEGG" id="acan:ACA1_072340"/>
<dbReference type="InterPro" id="IPR036047">
    <property type="entry name" value="F-box-like_dom_sf"/>
</dbReference>
<dbReference type="PROSITE" id="PS00125">
    <property type="entry name" value="SER_THR_PHOSPHATASE"/>
    <property type="match status" value="1"/>
</dbReference>
<keyword evidence="7" id="KW-1185">Reference proteome</keyword>
<dbReference type="InterPro" id="IPR001810">
    <property type="entry name" value="F-box_dom"/>
</dbReference>
<sequence>MDNGGDLWEELPDELVLEVRKWLRTSVRDLVAWASTCSRFLHLTNEPALWAGLFSLAMAKARSWLPPDCLKVLEEEENDQASSGGNMGAVSVFGQVAISTESSLEALPLAGATLAQVFAWHCERKVRSFVTWKECYRWHCRELLDASNPERLAGLQRGHLPSLFSLFALCQQAVRVVKTERNVLHIKGPIVVVGNIMAQYVDLLQILVSNGEPPETRYLFLGDYVNRGEHSILTLSLLLALKVRYPAHVHLLRGNHESKGMAYQYSLHEECPGTYGTGVALELLFEVFRCLPLAAVVNETIFCVHSGLSPSASTIEDLAHIDRFSQNDETEGIMVDLVWSHPNPDEGWGINPAGAGYEWGPDITATWCAQNRLEKIVRAQFTMEVLVEVKLAIHNDEQLPRGYEWHHDKTVLTLCSSPNYVRRCGNKGAVLLISDSGELTFHIFRVREC</sequence>
<evidence type="ECO:0000313" key="6">
    <source>
        <dbReference type="EMBL" id="ELR23612.1"/>
    </source>
</evidence>
<reference evidence="6 7" key="1">
    <citation type="journal article" date="2013" name="Genome Biol.">
        <title>Genome of Acanthamoeba castellanii highlights extensive lateral gene transfer and early evolution of tyrosine kinase signaling.</title>
        <authorList>
            <person name="Clarke M."/>
            <person name="Lohan A.J."/>
            <person name="Liu B."/>
            <person name="Lagkouvardos I."/>
            <person name="Roy S."/>
            <person name="Zafar N."/>
            <person name="Bertelli C."/>
            <person name="Schilde C."/>
            <person name="Kianianmomeni A."/>
            <person name="Burglin T.R."/>
            <person name="Frech C."/>
            <person name="Turcotte B."/>
            <person name="Kopec K.O."/>
            <person name="Synnott J.M."/>
            <person name="Choo C."/>
            <person name="Paponov I."/>
            <person name="Finkler A."/>
            <person name="Soon Heng Tan C."/>
            <person name="Hutchins A.P."/>
            <person name="Weinmeier T."/>
            <person name="Rattei T."/>
            <person name="Chu J.S."/>
            <person name="Gimenez G."/>
            <person name="Irimia M."/>
            <person name="Rigden D.J."/>
            <person name="Fitzpatrick D.A."/>
            <person name="Lorenzo-Morales J."/>
            <person name="Bateman A."/>
            <person name="Chiu C.H."/>
            <person name="Tang P."/>
            <person name="Hegemann P."/>
            <person name="Fromm H."/>
            <person name="Raoult D."/>
            <person name="Greub G."/>
            <person name="Miranda-Saavedra D."/>
            <person name="Chen N."/>
            <person name="Nash P."/>
            <person name="Ginger M.L."/>
            <person name="Horn M."/>
            <person name="Schaap P."/>
            <person name="Caler L."/>
            <person name="Loftus B."/>
        </authorList>
    </citation>
    <scope>NUCLEOTIDE SEQUENCE [LARGE SCALE GENOMIC DNA]</scope>
    <source>
        <strain evidence="6 7">Neff</strain>
    </source>
</reference>
<dbReference type="Gene3D" id="1.20.1280.50">
    <property type="match status" value="1"/>
</dbReference>
<dbReference type="InterPro" id="IPR006186">
    <property type="entry name" value="Ser/Thr-sp_prot-phosphatase"/>
</dbReference>
<gene>
    <name evidence="6" type="ORF">ACA1_072340</name>
</gene>
<keyword evidence="1" id="KW-0479">Metal-binding</keyword>
<dbReference type="GeneID" id="14924593"/>
<dbReference type="InterPro" id="IPR004843">
    <property type="entry name" value="Calcineurin-like_PHP"/>
</dbReference>
<dbReference type="Gene3D" id="3.60.21.10">
    <property type="match status" value="1"/>
</dbReference>
<dbReference type="AlphaFoldDB" id="L8HEH2"/>
<feature type="domain" description="Serine/threonine specific protein phosphatases" evidence="5">
    <location>
        <begin position="252"/>
        <end position="257"/>
    </location>
</feature>
<evidence type="ECO:0000256" key="4">
    <source>
        <dbReference type="RuleBase" id="RU004273"/>
    </source>
</evidence>
<dbReference type="EC" id="3.1.3.16" evidence="4"/>
<dbReference type="VEuPathDB" id="AmoebaDB:ACA1_072340"/>
<keyword evidence="3" id="KW-0464">Manganese</keyword>
<dbReference type="GO" id="GO:0004722">
    <property type="term" value="F:protein serine/threonine phosphatase activity"/>
    <property type="evidence" value="ECO:0007669"/>
    <property type="project" value="UniProtKB-EC"/>
</dbReference>
<name>L8HEH2_ACACF</name>
<evidence type="ECO:0000259" key="5">
    <source>
        <dbReference type="PROSITE" id="PS00125"/>
    </source>
</evidence>
<dbReference type="SUPFAM" id="SSF81383">
    <property type="entry name" value="F-box domain"/>
    <property type="match status" value="1"/>
</dbReference>
<dbReference type="RefSeq" id="XP_004353140.1">
    <property type="nucleotide sequence ID" value="XM_004353088.1"/>
</dbReference>
<organism evidence="6 7">
    <name type="scientific">Acanthamoeba castellanii (strain ATCC 30010 / Neff)</name>
    <dbReference type="NCBI Taxonomy" id="1257118"/>
    <lineage>
        <taxon>Eukaryota</taxon>
        <taxon>Amoebozoa</taxon>
        <taxon>Discosea</taxon>
        <taxon>Longamoebia</taxon>
        <taxon>Centramoebida</taxon>
        <taxon>Acanthamoebidae</taxon>
        <taxon>Acanthamoeba</taxon>
    </lineage>
</organism>
<dbReference type="Pfam" id="PF00149">
    <property type="entry name" value="Metallophos"/>
    <property type="match status" value="1"/>
</dbReference>
<evidence type="ECO:0000256" key="1">
    <source>
        <dbReference type="ARBA" id="ARBA00022723"/>
    </source>
</evidence>
<comment type="catalytic activity">
    <reaction evidence="4">
        <text>O-phospho-L-threonyl-[protein] + H2O = L-threonyl-[protein] + phosphate</text>
        <dbReference type="Rhea" id="RHEA:47004"/>
        <dbReference type="Rhea" id="RHEA-COMP:11060"/>
        <dbReference type="Rhea" id="RHEA-COMP:11605"/>
        <dbReference type="ChEBI" id="CHEBI:15377"/>
        <dbReference type="ChEBI" id="CHEBI:30013"/>
        <dbReference type="ChEBI" id="CHEBI:43474"/>
        <dbReference type="ChEBI" id="CHEBI:61977"/>
        <dbReference type="EC" id="3.1.3.16"/>
    </reaction>
</comment>
<dbReference type="InterPro" id="IPR029052">
    <property type="entry name" value="Metallo-depent_PP-like"/>
</dbReference>
<comment type="similarity">
    <text evidence="4">Belongs to the PPP phosphatase family.</text>
</comment>
<dbReference type="PRINTS" id="PR00114">
    <property type="entry name" value="STPHPHTASE"/>
</dbReference>
<evidence type="ECO:0000256" key="2">
    <source>
        <dbReference type="ARBA" id="ARBA00022801"/>
    </source>
</evidence>
<dbReference type="SUPFAM" id="SSF56300">
    <property type="entry name" value="Metallo-dependent phosphatases"/>
    <property type="match status" value="1"/>
</dbReference>
<dbReference type="EMBL" id="KB007857">
    <property type="protein sequence ID" value="ELR23612.1"/>
    <property type="molecule type" value="Genomic_DNA"/>
</dbReference>
<evidence type="ECO:0000256" key="3">
    <source>
        <dbReference type="ARBA" id="ARBA00023211"/>
    </source>
</evidence>
<proteinExistence type="inferred from homology"/>
<dbReference type="STRING" id="1257118.L8HEH2"/>
<accession>L8HEH2</accession>
<keyword evidence="2 4" id="KW-0378">Hydrolase</keyword>
<dbReference type="PANTHER" id="PTHR45619">
    <property type="entry name" value="SERINE/THREONINE-PROTEIN PHOSPHATASE PP2A-RELATED"/>
    <property type="match status" value="1"/>
</dbReference>
<dbReference type="Pfam" id="PF12937">
    <property type="entry name" value="F-box-like"/>
    <property type="match status" value="1"/>
</dbReference>
<evidence type="ECO:0000313" key="7">
    <source>
        <dbReference type="Proteomes" id="UP000011083"/>
    </source>
</evidence>
<dbReference type="InterPro" id="IPR047129">
    <property type="entry name" value="PPA2-like"/>
</dbReference>
<dbReference type="GO" id="GO:0046872">
    <property type="term" value="F:metal ion binding"/>
    <property type="evidence" value="ECO:0007669"/>
    <property type="project" value="UniProtKB-KW"/>
</dbReference>
<dbReference type="SMART" id="SM00156">
    <property type="entry name" value="PP2Ac"/>
    <property type="match status" value="1"/>
</dbReference>